<organism evidence="5 6">
    <name type="scientific">Olea europaea subsp. europaea</name>
    <dbReference type="NCBI Taxonomy" id="158383"/>
    <lineage>
        <taxon>Eukaryota</taxon>
        <taxon>Viridiplantae</taxon>
        <taxon>Streptophyta</taxon>
        <taxon>Embryophyta</taxon>
        <taxon>Tracheophyta</taxon>
        <taxon>Spermatophyta</taxon>
        <taxon>Magnoliopsida</taxon>
        <taxon>eudicotyledons</taxon>
        <taxon>Gunneridae</taxon>
        <taxon>Pentapetalae</taxon>
        <taxon>asterids</taxon>
        <taxon>lamiids</taxon>
        <taxon>Lamiales</taxon>
        <taxon>Oleaceae</taxon>
        <taxon>Oleeae</taxon>
        <taxon>Olea</taxon>
    </lineage>
</organism>
<evidence type="ECO:0000256" key="1">
    <source>
        <dbReference type="ARBA" id="ARBA00023016"/>
    </source>
</evidence>
<dbReference type="GO" id="GO:0009408">
    <property type="term" value="P:response to heat"/>
    <property type="evidence" value="ECO:0007669"/>
    <property type="project" value="InterPro"/>
</dbReference>
<proteinExistence type="inferred from homology"/>
<dbReference type="PANTHER" id="PTHR46733:SF3">
    <property type="entry name" value="26.5 KDA HEAT SHOCK PROTEIN, MITOCHONDRIAL"/>
    <property type="match status" value="1"/>
</dbReference>
<reference evidence="5 6" key="1">
    <citation type="submission" date="2019-12" db="EMBL/GenBank/DDBJ databases">
        <authorList>
            <person name="Alioto T."/>
            <person name="Alioto T."/>
            <person name="Gomez Garrido J."/>
        </authorList>
    </citation>
    <scope>NUCLEOTIDE SEQUENCE [LARGE SCALE GENOMIC DNA]</scope>
</reference>
<sequence length="233" mass="26162">MALARLAMKSLQQRVVSPSSSLLSRNVNLSTAPAHKEKWASEFLRRLSTVAGEKSEGGAAREVAVSEGGDKKFKLFPRTKNRRGLWRSHDRDVVPASWELFPSGLGNALLQATENINRLFEKLSPSNLIGKVKEKKECYKLRYEVPGLGKDDVKITVEDGVLTIKGEHKEEEEEGSDDEYWSSKSYGYYNTSLLLPDDAKIDEITAEIKDGVLTITVPRIERDEKIVKEIKVK</sequence>
<keyword evidence="6" id="KW-1185">Reference proteome</keyword>
<evidence type="ECO:0000259" key="4">
    <source>
        <dbReference type="PROSITE" id="PS01031"/>
    </source>
</evidence>
<name>A0A8S0PF44_OLEEU</name>
<dbReference type="CDD" id="cd06464">
    <property type="entry name" value="ACD_sHsps-like"/>
    <property type="match status" value="1"/>
</dbReference>
<dbReference type="InterPro" id="IPR044587">
    <property type="entry name" value="HSP21-like"/>
</dbReference>
<comment type="caution">
    <text evidence="5">The sequence shown here is derived from an EMBL/GenBank/DDBJ whole genome shotgun (WGS) entry which is preliminary data.</text>
</comment>
<dbReference type="InterPro" id="IPR002068">
    <property type="entry name" value="A-crystallin/Hsp20_dom"/>
</dbReference>
<dbReference type="PANTHER" id="PTHR46733">
    <property type="entry name" value="26.5 KDA HEAT SHOCK PROTEIN, MITOCHONDRIAL"/>
    <property type="match status" value="1"/>
</dbReference>
<keyword evidence="1" id="KW-0346">Stress response</keyword>
<dbReference type="AlphaFoldDB" id="A0A8S0PF44"/>
<evidence type="ECO:0000256" key="3">
    <source>
        <dbReference type="RuleBase" id="RU003616"/>
    </source>
</evidence>
<accession>A0A8S0PF44</accession>
<comment type="similarity">
    <text evidence="2 3">Belongs to the small heat shock protein (HSP20) family.</text>
</comment>
<evidence type="ECO:0000313" key="6">
    <source>
        <dbReference type="Proteomes" id="UP000594638"/>
    </source>
</evidence>
<dbReference type="EMBL" id="CACTIH010000064">
    <property type="protein sequence ID" value="CAA2946544.1"/>
    <property type="molecule type" value="Genomic_DNA"/>
</dbReference>
<evidence type="ECO:0000313" key="5">
    <source>
        <dbReference type="EMBL" id="CAA2946544.1"/>
    </source>
</evidence>
<gene>
    <name evidence="5" type="ORF">OLEA9_A028304</name>
</gene>
<dbReference type="InterPro" id="IPR008978">
    <property type="entry name" value="HSP20-like_chaperone"/>
</dbReference>
<dbReference type="Gene3D" id="2.60.40.790">
    <property type="match status" value="1"/>
</dbReference>
<dbReference type="OrthoDB" id="1431247at2759"/>
<dbReference type="Pfam" id="PF00011">
    <property type="entry name" value="HSP20"/>
    <property type="match status" value="1"/>
</dbReference>
<dbReference type="PROSITE" id="PS01031">
    <property type="entry name" value="SHSP"/>
    <property type="match status" value="1"/>
</dbReference>
<dbReference type="Gramene" id="OE9A028304T1">
    <property type="protein sequence ID" value="OE9A028304C1"/>
    <property type="gene ID" value="OE9A028304"/>
</dbReference>
<protein>
    <recommendedName>
        <fullName evidence="4">SHSP domain-containing protein</fullName>
    </recommendedName>
</protein>
<dbReference type="Proteomes" id="UP000594638">
    <property type="component" value="Unassembled WGS sequence"/>
</dbReference>
<feature type="domain" description="SHSP" evidence="4">
    <location>
        <begin position="118"/>
        <end position="233"/>
    </location>
</feature>
<evidence type="ECO:0000256" key="2">
    <source>
        <dbReference type="PROSITE-ProRule" id="PRU00285"/>
    </source>
</evidence>
<dbReference type="SUPFAM" id="SSF49764">
    <property type="entry name" value="HSP20-like chaperones"/>
    <property type="match status" value="1"/>
</dbReference>